<sequence>MNCIGVLLILCVCMCCDAATRAPPVIIVPGLGGSRLEAKLNRTSSEHFLCEKTSKDYFPIWFSYEFLVPVVKQCWMDNIKLTYDNVTRTTSSHPGVDIRVPGFGNPRYVEWLDAEERLVGVFNTLAASLVDLGYERNVSLRAVPYDFRKGPSESGMFFESLKSLVESTYKINGKSQGDVAGPQYGGSDDCDIPEETTTVLERQVHPRFHFSQRRLRRVRQSPQNLRRGRRFERILHPRIFRQNLANIVVQPSSPDAVLGRVEGRSFGGDAVQKLLYG</sequence>
<accession>A0A0A9W7S1</accession>
<dbReference type="EMBL" id="GBHO01042699">
    <property type="protein sequence ID" value="JAG00905.1"/>
    <property type="molecule type" value="Transcribed_RNA"/>
</dbReference>
<reference evidence="2" key="1">
    <citation type="journal article" date="2014" name="PLoS ONE">
        <title>Transcriptome-Based Identification of ABC Transporters in the Western Tarnished Plant Bug Lygus hesperus.</title>
        <authorList>
            <person name="Hull J.J."/>
            <person name="Chaney K."/>
            <person name="Geib S.M."/>
            <person name="Fabrick J.A."/>
            <person name="Brent C.S."/>
            <person name="Walsh D."/>
            <person name="Lavine L.C."/>
        </authorList>
    </citation>
    <scope>NUCLEOTIDE SEQUENCE</scope>
</reference>
<evidence type="ECO:0000313" key="2">
    <source>
        <dbReference type="EMBL" id="JAG00905.1"/>
    </source>
</evidence>
<dbReference type="EMBL" id="GBHO01042025">
    <property type="protein sequence ID" value="JAG01579.1"/>
    <property type="molecule type" value="Transcribed_RNA"/>
</dbReference>
<dbReference type="GO" id="GO:0006629">
    <property type="term" value="P:lipid metabolic process"/>
    <property type="evidence" value="ECO:0007669"/>
    <property type="project" value="InterPro"/>
</dbReference>
<name>A0A0A9W7S1_LYGHE</name>
<evidence type="ECO:0000313" key="3">
    <source>
        <dbReference type="EMBL" id="JAG01579.1"/>
    </source>
</evidence>
<dbReference type="Pfam" id="PF02450">
    <property type="entry name" value="LCAT"/>
    <property type="match status" value="1"/>
</dbReference>
<dbReference type="GO" id="GO:0008374">
    <property type="term" value="F:O-acyltransferase activity"/>
    <property type="evidence" value="ECO:0007669"/>
    <property type="project" value="InterPro"/>
</dbReference>
<keyword evidence="1" id="KW-0732">Signal</keyword>
<organism evidence="2">
    <name type="scientific">Lygus hesperus</name>
    <name type="common">Western plant bug</name>
    <dbReference type="NCBI Taxonomy" id="30085"/>
    <lineage>
        <taxon>Eukaryota</taxon>
        <taxon>Metazoa</taxon>
        <taxon>Ecdysozoa</taxon>
        <taxon>Arthropoda</taxon>
        <taxon>Hexapoda</taxon>
        <taxon>Insecta</taxon>
        <taxon>Pterygota</taxon>
        <taxon>Neoptera</taxon>
        <taxon>Paraneoptera</taxon>
        <taxon>Hemiptera</taxon>
        <taxon>Heteroptera</taxon>
        <taxon>Panheteroptera</taxon>
        <taxon>Cimicomorpha</taxon>
        <taxon>Miridae</taxon>
        <taxon>Mirini</taxon>
        <taxon>Lygus</taxon>
    </lineage>
</organism>
<dbReference type="AlphaFoldDB" id="A0A0A9W7S1"/>
<dbReference type="InterPro" id="IPR003386">
    <property type="entry name" value="LACT/PDAT_acylTrfase"/>
</dbReference>
<dbReference type="PANTHER" id="PTHR11440">
    <property type="entry name" value="LECITHIN-CHOLESTEROL ACYLTRANSFERASE-RELATED"/>
    <property type="match status" value="1"/>
</dbReference>
<feature type="chain" id="PRO_5007389333" evidence="1">
    <location>
        <begin position="19"/>
        <end position="277"/>
    </location>
</feature>
<evidence type="ECO:0000256" key="1">
    <source>
        <dbReference type="SAM" id="SignalP"/>
    </source>
</evidence>
<dbReference type="InterPro" id="IPR029058">
    <property type="entry name" value="AB_hydrolase_fold"/>
</dbReference>
<gene>
    <name evidence="2" type="primary">PLA2G15_2</name>
    <name evidence="3" type="synonym">PLA2G15_0</name>
    <name evidence="3" type="ORF">CM83_66862</name>
    <name evidence="2" type="ORF">CM83_66866</name>
</gene>
<reference evidence="2" key="2">
    <citation type="submission" date="2014-07" db="EMBL/GenBank/DDBJ databases">
        <authorList>
            <person name="Hull J."/>
        </authorList>
    </citation>
    <scope>NUCLEOTIDE SEQUENCE</scope>
</reference>
<protein>
    <submittedName>
        <fullName evidence="2">Group XV phospholipase A2</fullName>
    </submittedName>
</protein>
<dbReference type="Gene3D" id="3.40.50.1820">
    <property type="entry name" value="alpha/beta hydrolase"/>
    <property type="match status" value="1"/>
</dbReference>
<feature type="signal peptide" evidence="1">
    <location>
        <begin position="1"/>
        <end position="18"/>
    </location>
</feature>
<proteinExistence type="predicted"/>